<dbReference type="Gene3D" id="3.10.300.10">
    <property type="entry name" value="Methylpurine-DNA glycosylase (MPG)"/>
    <property type="match status" value="1"/>
</dbReference>
<protein>
    <recommendedName>
        <fullName evidence="5">Putative 3-methyladenine DNA glycosylase</fullName>
        <ecNumber evidence="5">3.2.2.-</ecNumber>
    </recommendedName>
</protein>
<evidence type="ECO:0000256" key="3">
    <source>
        <dbReference type="ARBA" id="ARBA00022801"/>
    </source>
</evidence>
<dbReference type="PANTHER" id="PTHR10429:SF0">
    <property type="entry name" value="DNA-3-METHYLADENINE GLYCOSYLASE"/>
    <property type="match status" value="1"/>
</dbReference>
<keyword evidence="3 5" id="KW-0378">Hydrolase</keyword>
<dbReference type="GO" id="GO:0003905">
    <property type="term" value="F:alkylbase DNA N-glycosylase activity"/>
    <property type="evidence" value="ECO:0007669"/>
    <property type="project" value="InterPro"/>
</dbReference>
<dbReference type="STRING" id="1212491.LFA_0930"/>
<keyword evidence="7" id="KW-1185">Reference proteome</keyword>
<evidence type="ECO:0000256" key="5">
    <source>
        <dbReference type="HAMAP-Rule" id="MF_00527"/>
    </source>
</evidence>
<evidence type="ECO:0000256" key="4">
    <source>
        <dbReference type="ARBA" id="ARBA00023204"/>
    </source>
</evidence>
<comment type="similarity">
    <text evidence="1 5">Belongs to the DNA glycosylase MPG family.</text>
</comment>
<dbReference type="GO" id="GO:0006284">
    <property type="term" value="P:base-excision repair"/>
    <property type="evidence" value="ECO:0007669"/>
    <property type="project" value="InterPro"/>
</dbReference>
<dbReference type="NCBIfam" id="TIGR00567">
    <property type="entry name" value="3mg"/>
    <property type="match status" value="1"/>
</dbReference>
<sequence length="184" mass="20719">MMYQLPRSFYERDTIIVAKELLGKYLVHHDGEQERIGKIVEVEAYLGEHDLAAHSSKGLTKRTEVIFGPAGFAYVYLIYGMYYCTNVVTETAGIGSAVLLRALEPLTGIDGRTQGPGLLSKAMGIDKRLNSHDLISNTFYIAEIKDQPSFTIVERPRIGVHYAKDWADKLLRFYIEGNPFVSKK</sequence>
<dbReference type="InterPro" id="IPR036995">
    <property type="entry name" value="MPG_sf"/>
</dbReference>
<evidence type="ECO:0000256" key="1">
    <source>
        <dbReference type="ARBA" id="ARBA00009232"/>
    </source>
</evidence>
<evidence type="ECO:0000313" key="7">
    <source>
        <dbReference type="Proteomes" id="UP000032430"/>
    </source>
</evidence>
<gene>
    <name evidence="6" type="ORF">LFA_0930</name>
</gene>
<name>A0A098G1M8_9GAMM</name>
<keyword evidence="6" id="KW-0326">Glycosidase</keyword>
<dbReference type="KEGG" id="lfa:LFA_0930"/>
<dbReference type="HOGENOM" id="CLU_060471_4_1_6"/>
<keyword evidence="4 5" id="KW-0234">DNA repair</keyword>
<dbReference type="Proteomes" id="UP000032430">
    <property type="component" value="Chromosome I"/>
</dbReference>
<dbReference type="FunFam" id="3.10.300.10:FF:000001">
    <property type="entry name" value="Putative 3-methyladenine DNA glycosylase"/>
    <property type="match status" value="1"/>
</dbReference>
<dbReference type="Pfam" id="PF02245">
    <property type="entry name" value="Pur_DNA_glyco"/>
    <property type="match status" value="1"/>
</dbReference>
<dbReference type="GO" id="GO:0003677">
    <property type="term" value="F:DNA binding"/>
    <property type="evidence" value="ECO:0007669"/>
    <property type="project" value="InterPro"/>
</dbReference>
<dbReference type="AlphaFoldDB" id="A0A098G1M8"/>
<dbReference type="EMBL" id="LN614827">
    <property type="protein sequence ID" value="CEG56372.1"/>
    <property type="molecule type" value="Genomic_DNA"/>
</dbReference>
<organism evidence="6 7">
    <name type="scientific">Legionella fallonii LLAP-10</name>
    <dbReference type="NCBI Taxonomy" id="1212491"/>
    <lineage>
        <taxon>Bacteria</taxon>
        <taxon>Pseudomonadati</taxon>
        <taxon>Pseudomonadota</taxon>
        <taxon>Gammaproteobacteria</taxon>
        <taxon>Legionellales</taxon>
        <taxon>Legionellaceae</taxon>
        <taxon>Legionella</taxon>
    </lineage>
</organism>
<dbReference type="CDD" id="cd00540">
    <property type="entry name" value="AAG"/>
    <property type="match status" value="1"/>
</dbReference>
<reference evidence="7" key="1">
    <citation type="submission" date="2014-09" db="EMBL/GenBank/DDBJ databases">
        <authorList>
            <person name="Gomez-Valero L."/>
        </authorList>
    </citation>
    <scope>NUCLEOTIDE SEQUENCE [LARGE SCALE GENOMIC DNA]</scope>
    <source>
        <strain evidence="7">ATCC700992</strain>
    </source>
</reference>
<dbReference type="PANTHER" id="PTHR10429">
    <property type="entry name" value="DNA-3-METHYLADENINE GLYCOSYLASE"/>
    <property type="match status" value="1"/>
</dbReference>
<accession>A0A098G1M8</accession>
<proteinExistence type="inferred from homology"/>
<dbReference type="InterPro" id="IPR011034">
    <property type="entry name" value="Formyl_transferase-like_C_sf"/>
</dbReference>
<keyword evidence="2 5" id="KW-0227">DNA damage</keyword>
<dbReference type="InterPro" id="IPR003180">
    <property type="entry name" value="MPG"/>
</dbReference>
<dbReference type="HAMAP" id="MF_00527">
    <property type="entry name" value="3MGH"/>
    <property type="match status" value="1"/>
</dbReference>
<evidence type="ECO:0000313" key="6">
    <source>
        <dbReference type="EMBL" id="CEG56372.1"/>
    </source>
</evidence>
<evidence type="ECO:0000256" key="2">
    <source>
        <dbReference type="ARBA" id="ARBA00022763"/>
    </source>
</evidence>
<dbReference type="EC" id="3.2.2.-" evidence="5"/>
<dbReference type="SUPFAM" id="SSF50486">
    <property type="entry name" value="FMT C-terminal domain-like"/>
    <property type="match status" value="1"/>
</dbReference>